<evidence type="ECO:0000313" key="4">
    <source>
        <dbReference type="Proteomes" id="UP000002051"/>
    </source>
</evidence>
<dbReference type="EMBL" id="CM001220">
    <property type="protein sequence ID" value="KEH30113.1"/>
    <property type="molecule type" value="Genomic_DNA"/>
</dbReference>
<reference evidence="2 4" key="2">
    <citation type="journal article" date="2014" name="BMC Genomics">
        <title>An improved genome release (version Mt4.0) for the model legume Medicago truncatula.</title>
        <authorList>
            <person name="Tang H."/>
            <person name="Krishnakumar V."/>
            <person name="Bidwell S."/>
            <person name="Rosen B."/>
            <person name="Chan A."/>
            <person name="Zhou S."/>
            <person name="Gentzbittel L."/>
            <person name="Childs K.L."/>
            <person name="Yandell M."/>
            <person name="Gundlach H."/>
            <person name="Mayer K.F."/>
            <person name="Schwartz D.C."/>
            <person name="Town C.D."/>
        </authorList>
    </citation>
    <scope>GENOME REANNOTATION</scope>
    <source>
        <strain evidence="2">A17</strain>
        <strain evidence="3 4">cv. Jemalong A17</strain>
    </source>
</reference>
<protein>
    <submittedName>
        <fullName evidence="2 3">Uncharacterized protein</fullName>
    </submittedName>
</protein>
<dbReference type="HOGENOM" id="CLU_2816256_0_0_1"/>
<evidence type="ECO:0000313" key="2">
    <source>
        <dbReference type="EMBL" id="KEH30113.1"/>
    </source>
</evidence>
<gene>
    <name evidence="2" type="ordered locus">MTR_4g063285</name>
</gene>
<accession>A0A072ULZ6</accession>
<keyword evidence="4" id="KW-1185">Reference proteome</keyword>
<name>A0A072ULZ6_MEDTR</name>
<feature type="region of interest" description="Disordered" evidence="1">
    <location>
        <begin position="19"/>
        <end position="42"/>
    </location>
</feature>
<evidence type="ECO:0000313" key="3">
    <source>
        <dbReference type="EnsemblPlants" id="KEH30113"/>
    </source>
</evidence>
<dbReference type="AlphaFoldDB" id="A0A072ULZ6"/>
<dbReference type="EnsemblPlants" id="KEH30113">
    <property type="protein sequence ID" value="KEH30113"/>
    <property type="gene ID" value="MTR_4g063285"/>
</dbReference>
<reference evidence="2 4" key="1">
    <citation type="journal article" date="2011" name="Nature">
        <title>The Medicago genome provides insight into the evolution of rhizobial symbioses.</title>
        <authorList>
            <person name="Young N.D."/>
            <person name="Debelle F."/>
            <person name="Oldroyd G.E."/>
            <person name="Geurts R."/>
            <person name="Cannon S.B."/>
            <person name="Udvardi M.K."/>
            <person name="Benedito V.A."/>
            <person name="Mayer K.F."/>
            <person name="Gouzy J."/>
            <person name="Schoof H."/>
            <person name="Van de Peer Y."/>
            <person name="Proost S."/>
            <person name="Cook D.R."/>
            <person name="Meyers B.C."/>
            <person name="Spannagl M."/>
            <person name="Cheung F."/>
            <person name="De Mita S."/>
            <person name="Krishnakumar V."/>
            <person name="Gundlach H."/>
            <person name="Zhou S."/>
            <person name="Mudge J."/>
            <person name="Bharti A.K."/>
            <person name="Murray J.D."/>
            <person name="Naoumkina M.A."/>
            <person name="Rosen B."/>
            <person name="Silverstein K.A."/>
            <person name="Tang H."/>
            <person name="Rombauts S."/>
            <person name="Zhao P.X."/>
            <person name="Zhou P."/>
            <person name="Barbe V."/>
            <person name="Bardou P."/>
            <person name="Bechner M."/>
            <person name="Bellec A."/>
            <person name="Berger A."/>
            <person name="Berges H."/>
            <person name="Bidwell S."/>
            <person name="Bisseling T."/>
            <person name="Choisne N."/>
            <person name="Couloux A."/>
            <person name="Denny R."/>
            <person name="Deshpande S."/>
            <person name="Dai X."/>
            <person name="Doyle J.J."/>
            <person name="Dudez A.M."/>
            <person name="Farmer A.D."/>
            <person name="Fouteau S."/>
            <person name="Franken C."/>
            <person name="Gibelin C."/>
            <person name="Gish J."/>
            <person name="Goldstein S."/>
            <person name="Gonzalez A.J."/>
            <person name="Green P.J."/>
            <person name="Hallab A."/>
            <person name="Hartog M."/>
            <person name="Hua A."/>
            <person name="Humphray S.J."/>
            <person name="Jeong D.H."/>
            <person name="Jing Y."/>
            <person name="Jocker A."/>
            <person name="Kenton S.M."/>
            <person name="Kim D.J."/>
            <person name="Klee K."/>
            <person name="Lai H."/>
            <person name="Lang C."/>
            <person name="Lin S."/>
            <person name="Macmil S.L."/>
            <person name="Magdelenat G."/>
            <person name="Matthews L."/>
            <person name="McCorrison J."/>
            <person name="Monaghan E.L."/>
            <person name="Mun J.H."/>
            <person name="Najar F.Z."/>
            <person name="Nicholson C."/>
            <person name="Noirot C."/>
            <person name="O'Bleness M."/>
            <person name="Paule C.R."/>
            <person name="Poulain J."/>
            <person name="Prion F."/>
            <person name="Qin B."/>
            <person name="Qu C."/>
            <person name="Retzel E.F."/>
            <person name="Riddle C."/>
            <person name="Sallet E."/>
            <person name="Samain S."/>
            <person name="Samson N."/>
            <person name="Sanders I."/>
            <person name="Saurat O."/>
            <person name="Scarpelli C."/>
            <person name="Schiex T."/>
            <person name="Segurens B."/>
            <person name="Severin A.J."/>
            <person name="Sherrier D.J."/>
            <person name="Shi R."/>
            <person name="Sims S."/>
            <person name="Singer S.R."/>
            <person name="Sinharoy S."/>
            <person name="Sterck L."/>
            <person name="Viollet A."/>
            <person name="Wang B.B."/>
            <person name="Wang K."/>
            <person name="Wang M."/>
            <person name="Wang X."/>
            <person name="Warfsmann J."/>
            <person name="Weissenbach J."/>
            <person name="White D.D."/>
            <person name="White J.D."/>
            <person name="Wiley G.B."/>
            <person name="Wincker P."/>
            <person name="Xing Y."/>
            <person name="Yang L."/>
            <person name="Yao Z."/>
            <person name="Ying F."/>
            <person name="Zhai J."/>
            <person name="Zhou L."/>
            <person name="Zuber A."/>
            <person name="Denarie J."/>
            <person name="Dixon R.A."/>
            <person name="May G.D."/>
            <person name="Schwartz D.C."/>
            <person name="Rogers J."/>
            <person name="Quetier F."/>
            <person name="Town C.D."/>
            <person name="Roe B.A."/>
        </authorList>
    </citation>
    <scope>NUCLEOTIDE SEQUENCE [LARGE SCALE GENOMIC DNA]</scope>
    <source>
        <strain evidence="2">A17</strain>
        <strain evidence="3 4">cv. Jemalong A17</strain>
    </source>
</reference>
<reference evidence="3" key="3">
    <citation type="submission" date="2015-04" db="UniProtKB">
        <authorList>
            <consortium name="EnsemblPlants"/>
        </authorList>
    </citation>
    <scope>IDENTIFICATION</scope>
    <source>
        <strain evidence="3">cv. Jemalong A17</strain>
    </source>
</reference>
<sequence length="67" mass="7356">MSLNTLILEVMGGLLVDDEVEEDEEEGGTQSSTPSAGTPYANKRRVTMHFCSGERPNLRTASTLVWK</sequence>
<organism evidence="2 4">
    <name type="scientific">Medicago truncatula</name>
    <name type="common">Barrel medic</name>
    <name type="synonym">Medicago tribuloides</name>
    <dbReference type="NCBI Taxonomy" id="3880"/>
    <lineage>
        <taxon>Eukaryota</taxon>
        <taxon>Viridiplantae</taxon>
        <taxon>Streptophyta</taxon>
        <taxon>Embryophyta</taxon>
        <taxon>Tracheophyta</taxon>
        <taxon>Spermatophyta</taxon>
        <taxon>Magnoliopsida</taxon>
        <taxon>eudicotyledons</taxon>
        <taxon>Gunneridae</taxon>
        <taxon>Pentapetalae</taxon>
        <taxon>rosids</taxon>
        <taxon>fabids</taxon>
        <taxon>Fabales</taxon>
        <taxon>Fabaceae</taxon>
        <taxon>Papilionoideae</taxon>
        <taxon>50 kb inversion clade</taxon>
        <taxon>NPAAA clade</taxon>
        <taxon>Hologalegina</taxon>
        <taxon>IRL clade</taxon>
        <taxon>Trifolieae</taxon>
        <taxon>Medicago</taxon>
    </lineage>
</organism>
<proteinExistence type="predicted"/>
<evidence type="ECO:0000256" key="1">
    <source>
        <dbReference type="SAM" id="MobiDB-lite"/>
    </source>
</evidence>
<dbReference type="Proteomes" id="UP000002051">
    <property type="component" value="Chromosome 4"/>
</dbReference>